<feature type="domain" description="Response regulatory" evidence="9">
    <location>
        <begin position="1"/>
        <end position="97"/>
    </location>
</feature>
<dbReference type="GO" id="GO:0043565">
    <property type="term" value="F:sequence-specific DNA binding"/>
    <property type="evidence" value="ECO:0007669"/>
    <property type="project" value="InterPro"/>
</dbReference>
<dbReference type="GO" id="GO:0006355">
    <property type="term" value="P:regulation of DNA-templated transcription"/>
    <property type="evidence" value="ECO:0007669"/>
    <property type="project" value="InterPro"/>
</dbReference>
<dbReference type="PANTHER" id="PTHR32071">
    <property type="entry name" value="TRANSCRIPTIONAL REGULATORY PROTEIN"/>
    <property type="match status" value="1"/>
</dbReference>
<dbReference type="Proteomes" id="UP000886355">
    <property type="component" value="Unassembled WGS sequence"/>
</dbReference>
<keyword evidence="6" id="KW-0804">Transcription</keyword>
<dbReference type="Gene3D" id="3.40.50.2300">
    <property type="match status" value="1"/>
</dbReference>
<dbReference type="FunFam" id="3.40.50.300:FF:000006">
    <property type="entry name" value="DNA-binding transcriptional regulator NtrC"/>
    <property type="match status" value="1"/>
</dbReference>
<dbReference type="InterPro" id="IPR025943">
    <property type="entry name" value="Sigma_54_int_dom_ATP-bd_2"/>
</dbReference>
<dbReference type="SUPFAM" id="SSF52540">
    <property type="entry name" value="P-loop containing nucleoside triphosphate hydrolases"/>
    <property type="match status" value="1"/>
</dbReference>
<comment type="caution">
    <text evidence="10">The sequence shown here is derived from an EMBL/GenBank/DDBJ whole genome shotgun (WGS) entry which is preliminary data.</text>
</comment>
<dbReference type="PROSITE" id="PS50110">
    <property type="entry name" value="RESPONSE_REGULATORY"/>
    <property type="match status" value="1"/>
</dbReference>
<dbReference type="Pfam" id="PF00072">
    <property type="entry name" value="Response_reg"/>
    <property type="match status" value="1"/>
</dbReference>
<dbReference type="CDD" id="cd00009">
    <property type="entry name" value="AAA"/>
    <property type="match status" value="1"/>
</dbReference>
<dbReference type="InterPro" id="IPR009057">
    <property type="entry name" value="Homeodomain-like_sf"/>
</dbReference>
<dbReference type="InterPro" id="IPR011006">
    <property type="entry name" value="CheY-like_superfamily"/>
</dbReference>
<dbReference type="EMBL" id="DQZW01000021">
    <property type="protein sequence ID" value="HDL89353.1"/>
    <property type="molecule type" value="Genomic_DNA"/>
</dbReference>
<dbReference type="PROSITE" id="PS00688">
    <property type="entry name" value="SIGMA54_INTERACT_3"/>
    <property type="match status" value="1"/>
</dbReference>
<dbReference type="GO" id="GO:0000160">
    <property type="term" value="P:phosphorelay signal transduction system"/>
    <property type="evidence" value="ECO:0007669"/>
    <property type="project" value="InterPro"/>
</dbReference>
<dbReference type="InterPro" id="IPR002197">
    <property type="entry name" value="HTH_Fis"/>
</dbReference>
<evidence type="ECO:0000256" key="4">
    <source>
        <dbReference type="ARBA" id="ARBA00023125"/>
    </source>
</evidence>
<dbReference type="InterPro" id="IPR001789">
    <property type="entry name" value="Sig_transdc_resp-reg_receiver"/>
</dbReference>
<dbReference type="InterPro" id="IPR002078">
    <property type="entry name" value="Sigma_54_int"/>
</dbReference>
<keyword evidence="7" id="KW-0597">Phosphoprotein</keyword>
<dbReference type="AlphaFoldDB" id="A0A7C0WS86"/>
<dbReference type="Pfam" id="PF02954">
    <property type="entry name" value="HTH_8"/>
    <property type="match status" value="1"/>
</dbReference>
<keyword evidence="3" id="KW-0805">Transcription regulation</keyword>
<keyword evidence="4" id="KW-0238">DNA-binding</keyword>
<dbReference type="SUPFAM" id="SSF52172">
    <property type="entry name" value="CheY-like"/>
    <property type="match status" value="1"/>
</dbReference>
<organism evidence="10">
    <name type="scientific">Thermodesulforhabdus norvegica</name>
    <dbReference type="NCBI Taxonomy" id="39841"/>
    <lineage>
        <taxon>Bacteria</taxon>
        <taxon>Pseudomonadati</taxon>
        <taxon>Thermodesulfobacteriota</taxon>
        <taxon>Syntrophobacteria</taxon>
        <taxon>Syntrophobacterales</taxon>
        <taxon>Thermodesulforhabdaceae</taxon>
        <taxon>Thermodesulforhabdus</taxon>
    </lineage>
</organism>
<evidence type="ECO:0000256" key="7">
    <source>
        <dbReference type="PROSITE-ProRule" id="PRU00169"/>
    </source>
</evidence>
<sequence length="439" mass="50215">FKKEGYSVISCRGSKEAIEGINNHVIHAAILDLVLPDGHGFDVLEYLKELNPNCPIIILTGHATISTAVDAIKKGAYDYLTKPVSFEELHRKLKQAMEMYELRRENVVLRAKIEERCQFERMIGKSDVMQKLYRIIERVAATDATVLITGESGTGKELVAHAIHRLSKRRDKPFVPINCGAIPEELLESELFGHEKGAFSGAFRTRPGRFEIADGGTVFLDEIGEMSLKLQVKLLRFLQDRKFERVGGTRTIKVNIRVIAATNRNLWEAVKKGSFREDLYYRLNVIPIHVPPLRERKEDIPLLVEHFLSRHCQTKGIPLKNIQSEVLQCFERYSWPGNVRELENLMERLVILSEGNEITLHDLPDRFLTKEERGSAPFRIKLDEKGIRLKEMLESIERDLILQALERTGGVKNKAAKLLGLNRTTLIEKIKKFKIQYPS</sequence>
<dbReference type="Gene3D" id="3.40.50.300">
    <property type="entry name" value="P-loop containing nucleotide triphosphate hydrolases"/>
    <property type="match status" value="1"/>
</dbReference>
<dbReference type="InterPro" id="IPR025944">
    <property type="entry name" value="Sigma_54_int_dom_CS"/>
</dbReference>
<evidence type="ECO:0000313" key="10">
    <source>
        <dbReference type="EMBL" id="HDL89353.1"/>
    </source>
</evidence>
<protein>
    <submittedName>
        <fullName evidence="10">Sigma-54-dependent Fis family transcriptional regulator</fullName>
    </submittedName>
</protein>
<reference evidence="10" key="1">
    <citation type="journal article" date="2020" name="mSystems">
        <title>Genome- and Community-Level Interaction Insights into Carbon Utilization and Element Cycling Functions of Hydrothermarchaeota in Hydrothermal Sediment.</title>
        <authorList>
            <person name="Zhou Z."/>
            <person name="Liu Y."/>
            <person name="Xu W."/>
            <person name="Pan J."/>
            <person name="Luo Z.H."/>
            <person name="Li M."/>
        </authorList>
    </citation>
    <scope>NUCLEOTIDE SEQUENCE [LARGE SCALE GENOMIC DNA]</scope>
    <source>
        <strain evidence="10">HyVt-19</strain>
    </source>
</reference>
<feature type="domain" description="Sigma-54 factor interaction" evidence="8">
    <location>
        <begin position="122"/>
        <end position="351"/>
    </location>
</feature>
<dbReference type="Gene3D" id="1.10.8.60">
    <property type="match status" value="1"/>
</dbReference>
<dbReference type="InterPro" id="IPR058031">
    <property type="entry name" value="AAA_lid_NorR"/>
</dbReference>
<dbReference type="InterPro" id="IPR025662">
    <property type="entry name" value="Sigma_54_int_dom_ATP-bd_1"/>
</dbReference>
<name>A0A7C0WS86_9BACT</name>
<dbReference type="GO" id="GO:0005524">
    <property type="term" value="F:ATP binding"/>
    <property type="evidence" value="ECO:0007669"/>
    <property type="project" value="UniProtKB-KW"/>
</dbReference>
<feature type="non-terminal residue" evidence="10">
    <location>
        <position position="1"/>
    </location>
</feature>
<feature type="modified residue" description="4-aspartylphosphate" evidence="7">
    <location>
        <position position="32"/>
    </location>
</feature>
<dbReference type="SMART" id="SM00382">
    <property type="entry name" value="AAA"/>
    <property type="match status" value="1"/>
</dbReference>
<evidence type="ECO:0000256" key="2">
    <source>
        <dbReference type="ARBA" id="ARBA00022840"/>
    </source>
</evidence>
<dbReference type="PROSITE" id="PS50045">
    <property type="entry name" value="SIGMA54_INTERACT_4"/>
    <property type="match status" value="1"/>
</dbReference>
<dbReference type="Gene3D" id="1.10.10.60">
    <property type="entry name" value="Homeodomain-like"/>
    <property type="match status" value="1"/>
</dbReference>
<evidence type="ECO:0000259" key="8">
    <source>
        <dbReference type="PROSITE" id="PS50045"/>
    </source>
</evidence>
<dbReference type="SUPFAM" id="SSF46689">
    <property type="entry name" value="Homeodomain-like"/>
    <property type="match status" value="1"/>
</dbReference>
<accession>A0A7C0WS86</accession>
<keyword evidence="1" id="KW-0547">Nucleotide-binding</keyword>
<evidence type="ECO:0000256" key="5">
    <source>
        <dbReference type="ARBA" id="ARBA00023159"/>
    </source>
</evidence>
<gene>
    <name evidence="10" type="ORF">ENG14_00435</name>
</gene>
<dbReference type="Pfam" id="PF25601">
    <property type="entry name" value="AAA_lid_14"/>
    <property type="match status" value="1"/>
</dbReference>
<evidence type="ECO:0000256" key="3">
    <source>
        <dbReference type="ARBA" id="ARBA00023015"/>
    </source>
</evidence>
<dbReference type="PROSITE" id="PS00675">
    <property type="entry name" value="SIGMA54_INTERACT_1"/>
    <property type="match status" value="1"/>
</dbReference>
<dbReference type="FunFam" id="1.10.8.60:FF:000014">
    <property type="entry name" value="DNA-binding transcriptional regulator NtrC"/>
    <property type="match status" value="1"/>
</dbReference>
<dbReference type="InterPro" id="IPR027417">
    <property type="entry name" value="P-loop_NTPase"/>
</dbReference>
<evidence type="ECO:0000256" key="6">
    <source>
        <dbReference type="ARBA" id="ARBA00023163"/>
    </source>
</evidence>
<dbReference type="InterPro" id="IPR003593">
    <property type="entry name" value="AAA+_ATPase"/>
</dbReference>
<keyword evidence="2" id="KW-0067">ATP-binding</keyword>
<dbReference type="PROSITE" id="PS00676">
    <property type="entry name" value="SIGMA54_INTERACT_2"/>
    <property type="match status" value="1"/>
</dbReference>
<dbReference type="PRINTS" id="PR01590">
    <property type="entry name" value="HTHFIS"/>
</dbReference>
<evidence type="ECO:0000256" key="1">
    <source>
        <dbReference type="ARBA" id="ARBA00022741"/>
    </source>
</evidence>
<proteinExistence type="predicted"/>
<evidence type="ECO:0000259" key="9">
    <source>
        <dbReference type="PROSITE" id="PS50110"/>
    </source>
</evidence>
<dbReference type="SMART" id="SM00448">
    <property type="entry name" value="REC"/>
    <property type="match status" value="1"/>
</dbReference>
<keyword evidence="5" id="KW-0010">Activator</keyword>
<dbReference type="Pfam" id="PF00158">
    <property type="entry name" value="Sigma54_activat"/>
    <property type="match status" value="1"/>
</dbReference>